<feature type="transmembrane region" description="Helical" evidence="8">
    <location>
        <begin position="168"/>
        <end position="189"/>
    </location>
</feature>
<evidence type="ECO:0000256" key="1">
    <source>
        <dbReference type="ARBA" id="ARBA00004651"/>
    </source>
</evidence>
<comment type="similarity">
    <text evidence="7">Belongs to the major facilitator superfamily. Phthalate permease family.</text>
</comment>
<dbReference type="Proteomes" id="UP000254647">
    <property type="component" value="Unassembled WGS sequence"/>
</dbReference>
<evidence type="ECO:0000256" key="8">
    <source>
        <dbReference type="SAM" id="Phobius"/>
    </source>
</evidence>
<keyword evidence="5 8" id="KW-1133">Transmembrane helix</keyword>
<evidence type="ECO:0000313" key="11">
    <source>
        <dbReference type="Proteomes" id="UP000254647"/>
    </source>
</evidence>
<feature type="transmembrane region" description="Helical" evidence="8">
    <location>
        <begin position="107"/>
        <end position="131"/>
    </location>
</feature>
<comment type="subcellular location">
    <subcellularLocation>
        <location evidence="1">Cell membrane</location>
        <topology evidence="1">Multi-pass membrane protein</topology>
    </subcellularLocation>
</comment>
<dbReference type="Gene3D" id="1.20.1250.20">
    <property type="entry name" value="MFS general substrate transporter like domains"/>
    <property type="match status" value="1"/>
</dbReference>
<keyword evidence="6 8" id="KW-0472">Membrane</keyword>
<organism evidence="10 11">
    <name type="scientific">Escherichia coli</name>
    <dbReference type="NCBI Taxonomy" id="562"/>
    <lineage>
        <taxon>Bacteria</taxon>
        <taxon>Pseudomonadati</taxon>
        <taxon>Pseudomonadota</taxon>
        <taxon>Gammaproteobacteria</taxon>
        <taxon>Enterobacterales</taxon>
        <taxon>Enterobacteriaceae</taxon>
        <taxon>Escherichia</taxon>
    </lineage>
</organism>
<dbReference type="InterPro" id="IPR050382">
    <property type="entry name" value="MFS_Na/Anion_cotransporter"/>
</dbReference>
<keyword evidence="4 8" id="KW-0812">Transmembrane</keyword>
<dbReference type="GO" id="GO:0005886">
    <property type="term" value="C:plasma membrane"/>
    <property type="evidence" value="ECO:0007669"/>
    <property type="project" value="UniProtKB-SubCell"/>
</dbReference>
<gene>
    <name evidence="10" type="primary">garP</name>
    <name evidence="10" type="ORF">NCTC10767_01707</name>
</gene>
<dbReference type="AlphaFoldDB" id="A0A376D1H4"/>
<keyword evidence="2" id="KW-0813">Transport</keyword>
<proteinExistence type="inferred from homology"/>
<protein>
    <submittedName>
        <fullName evidence="10">Galactarate transporter</fullName>
    </submittedName>
</protein>
<dbReference type="GO" id="GO:0022857">
    <property type="term" value="F:transmembrane transporter activity"/>
    <property type="evidence" value="ECO:0007669"/>
    <property type="project" value="InterPro"/>
</dbReference>
<dbReference type="InterPro" id="IPR020846">
    <property type="entry name" value="MFS_dom"/>
</dbReference>
<evidence type="ECO:0000256" key="3">
    <source>
        <dbReference type="ARBA" id="ARBA00022475"/>
    </source>
</evidence>
<sequence>MGVIGFVLTALWIKLIHNPTDHPRMSAEELKFISENGAVVDMDHKKPGSAAASGPKLHYIKQLLSNRMMLGVFFGQYFINTITWFFLTWFPIYLVQEKGMSILKVGLVASIPALCGFAGGVLGGVFSDYLIKRGLSLTLARKLPIVLGMLLASTIILCNYTNNTTLVVMLMALAFFGKGFGALGWPVISDTAPKEIVGLCGGVFNVFGNVASIVTPLVIGYLVSELHSFNAALVFVGCSALMAMVCYLFVVGDIKRMELQK</sequence>
<dbReference type="FunFam" id="1.20.1250.20:FF:000010">
    <property type="entry name" value="Probable glucarate transporter"/>
    <property type="match status" value="1"/>
</dbReference>
<feature type="transmembrane region" description="Helical" evidence="8">
    <location>
        <begin position="196"/>
        <end position="223"/>
    </location>
</feature>
<feature type="transmembrane region" description="Helical" evidence="8">
    <location>
        <begin position="68"/>
        <end position="87"/>
    </location>
</feature>
<evidence type="ECO:0000313" key="10">
    <source>
        <dbReference type="EMBL" id="STC78600.1"/>
    </source>
</evidence>
<evidence type="ECO:0000256" key="7">
    <source>
        <dbReference type="ARBA" id="ARBA00038514"/>
    </source>
</evidence>
<dbReference type="EMBL" id="UFXW01000004">
    <property type="protein sequence ID" value="STC78600.1"/>
    <property type="molecule type" value="Genomic_DNA"/>
</dbReference>
<name>A0A376D1H4_ECOLX</name>
<feature type="domain" description="Major facilitator superfamily (MFS) profile" evidence="9">
    <location>
        <begin position="1"/>
        <end position="255"/>
    </location>
</feature>
<dbReference type="SUPFAM" id="SSF103473">
    <property type="entry name" value="MFS general substrate transporter"/>
    <property type="match status" value="1"/>
</dbReference>
<reference evidence="10 11" key="1">
    <citation type="submission" date="2018-06" db="EMBL/GenBank/DDBJ databases">
        <authorList>
            <consortium name="Pathogen Informatics"/>
            <person name="Doyle S."/>
        </authorList>
    </citation>
    <scope>NUCLEOTIDE SEQUENCE [LARGE SCALE GENOMIC DNA]</scope>
    <source>
        <strain evidence="10 11">NCTC10767</strain>
    </source>
</reference>
<dbReference type="InterPro" id="IPR036259">
    <property type="entry name" value="MFS_trans_sf"/>
</dbReference>
<dbReference type="PANTHER" id="PTHR11662:SF399">
    <property type="entry name" value="FI19708P1-RELATED"/>
    <property type="match status" value="1"/>
</dbReference>
<keyword evidence="3" id="KW-1003">Cell membrane</keyword>
<dbReference type="Pfam" id="PF07690">
    <property type="entry name" value="MFS_1"/>
    <property type="match status" value="2"/>
</dbReference>
<evidence type="ECO:0000256" key="4">
    <source>
        <dbReference type="ARBA" id="ARBA00022692"/>
    </source>
</evidence>
<accession>A0A376D1H4</accession>
<dbReference type="PROSITE" id="PS50850">
    <property type="entry name" value="MFS"/>
    <property type="match status" value="1"/>
</dbReference>
<feature type="transmembrane region" description="Helical" evidence="8">
    <location>
        <begin position="143"/>
        <end position="162"/>
    </location>
</feature>
<dbReference type="InterPro" id="IPR011701">
    <property type="entry name" value="MFS"/>
</dbReference>
<evidence type="ECO:0000259" key="9">
    <source>
        <dbReference type="PROSITE" id="PS50850"/>
    </source>
</evidence>
<evidence type="ECO:0000256" key="6">
    <source>
        <dbReference type="ARBA" id="ARBA00023136"/>
    </source>
</evidence>
<evidence type="ECO:0000256" key="5">
    <source>
        <dbReference type="ARBA" id="ARBA00022989"/>
    </source>
</evidence>
<feature type="transmembrane region" description="Helical" evidence="8">
    <location>
        <begin position="229"/>
        <end position="251"/>
    </location>
</feature>
<dbReference type="PANTHER" id="PTHR11662">
    <property type="entry name" value="SOLUTE CARRIER FAMILY 17"/>
    <property type="match status" value="1"/>
</dbReference>
<evidence type="ECO:0000256" key="2">
    <source>
        <dbReference type="ARBA" id="ARBA00022448"/>
    </source>
</evidence>